<protein>
    <submittedName>
        <fullName evidence="6">Sulfatase</fullName>
    </submittedName>
</protein>
<reference evidence="7" key="1">
    <citation type="journal article" date="2019" name="Int. J. Syst. Evol. Microbiol.">
        <title>The Global Catalogue of Microorganisms (GCM) 10K type strain sequencing project: providing services to taxonomists for standard genome sequencing and annotation.</title>
        <authorList>
            <consortium name="The Broad Institute Genomics Platform"/>
            <consortium name="The Broad Institute Genome Sequencing Center for Infectious Disease"/>
            <person name="Wu L."/>
            <person name="Ma J."/>
        </authorList>
    </citation>
    <scope>NUCLEOTIDE SEQUENCE [LARGE SCALE GENOMIC DNA]</scope>
    <source>
        <strain evidence="7">NBRC 109019</strain>
    </source>
</reference>
<dbReference type="Proteomes" id="UP001321477">
    <property type="component" value="Chromosome"/>
</dbReference>
<organism evidence="6 7">
    <name type="scientific">Agromyces marinus</name>
    <dbReference type="NCBI Taxonomy" id="1389020"/>
    <lineage>
        <taxon>Bacteria</taxon>
        <taxon>Bacillati</taxon>
        <taxon>Actinomycetota</taxon>
        <taxon>Actinomycetes</taxon>
        <taxon>Micrococcales</taxon>
        <taxon>Microbacteriaceae</taxon>
        <taxon>Agromyces</taxon>
    </lineage>
</organism>
<dbReference type="InterPro" id="IPR024607">
    <property type="entry name" value="Sulfatase_CS"/>
</dbReference>
<dbReference type="PANTHER" id="PTHR43108">
    <property type="entry name" value="N-ACETYLGLUCOSAMINE-6-SULFATASE FAMILY MEMBER"/>
    <property type="match status" value="1"/>
</dbReference>
<keyword evidence="2" id="KW-0732">Signal</keyword>
<dbReference type="PANTHER" id="PTHR43108:SF6">
    <property type="entry name" value="N-SULPHOGLUCOSAMINE SULPHOHYDROLASE"/>
    <property type="match status" value="1"/>
</dbReference>
<evidence type="ECO:0000313" key="7">
    <source>
        <dbReference type="Proteomes" id="UP001321477"/>
    </source>
</evidence>
<dbReference type="Pfam" id="PF00884">
    <property type="entry name" value="Sulfatase"/>
    <property type="match status" value="1"/>
</dbReference>
<evidence type="ECO:0000256" key="2">
    <source>
        <dbReference type="ARBA" id="ARBA00022729"/>
    </source>
</evidence>
<feature type="domain" description="Sulfatase N-terminal" evidence="5">
    <location>
        <begin position="10"/>
        <end position="348"/>
    </location>
</feature>
<keyword evidence="4" id="KW-0325">Glycoprotein</keyword>
<keyword evidence="3" id="KW-0378">Hydrolase</keyword>
<keyword evidence="7" id="KW-1185">Reference proteome</keyword>
<dbReference type="Gene3D" id="3.40.720.10">
    <property type="entry name" value="Alkaline Phosphatase, subunit A"/>
    <property type="match status" value="1"/>
</dbReference>
<dbReference type="InterPro" id="IPR000917">
    <property type="entry name" value="Sulfatase_N"/>
</dbReference>
<sequence>MSDASPDPRPNVLYIMADDHASHAIGAYGSRINTTDFIDRLADEGMRFENCFCTNALCAPSRAAILTGTYNHVNGVRTLSENLDAAQVSFPPLLQAAGYQTAIYGKWHLGHGPAHDPHGFDDWKVLDGQGLYFDPDFFGPAGAEKIPGYVTDVITDLGIEWLEARDPDRPFCLLLHHKAPHRHFEPDEAHMHLFEDEDIPEPSTFRDDYATRADAARAARMRVDRDLRPRDLKADVPEGLDDDEVRSWKYQRYIKDYLRCVASIDDNVGRVLDYLDEHGLTENTIVVYTSDQGFFLGDHGWYDKRFMYEQSLRMPLLVRYPQRVAPGSSRPEMVSNVDFAPTLLELAGLPIPERMQGASLVPLLAGDSPQEWRKSLYYRYWEHGDPAHGVWAHYGVRTERYKLIYYYADGLGLDGTSPLTHAPEWELFDLETDPDELLNRYDDPEYRVIQEDMHRELVRLMQELGDEAYEGASA</sequence>
<name>A0ABM8H4V8_9MICO</name>
<dbReference type="SUPFAM" id="SSF53649">
    <property type="entry name" value="Alkaline phosphatase-like"/>
    <property type="match status" value="1"/>
</dbReference>
<accession>A0ABM8H4V8</accession>
<evidence type="ECO:0000256" key="3">
    <source>
        <dbReference type="ARBA" id="ARBA00022801"/>
    </source>
</evidence>
<evidence type="ECO:0000256" key="1">
    <source>
        <dbReference type="ARBA" id="ARBA00008779"/>
    </source>
</evidence>
<dbReference type="CDD" id="cd16031">
    <property type="entry name" value="G6S_like"/>
    <property type="match status" value="1"/>
</dbReference>
<dbReference type="RefSeq" id="WP_234659524.1">
    <property type="nucleotide sequence ID" value="NZ_AP027734.1"/>
</dbReference>
<dbReference type="EMBL" id="AP027734">
    <property type="protein sequence ID" value="BDZ55769.1"/>
    <property type="molecule type" value="Genomic_DNA"/>
</dbReference>
<dbReference type="PROSITE" id="PS00523">
    <property type="entry name" value="SULFATASE_1"/>
    <property type="match status" value="1"/>
</dbReference>
<evidence type="ECO:0000256" key="4">
    <source>
        <dbReference type="ARBA" id="ARBA00023180"/>
    </source>
</evidence>
<gene>
    <name evidence="6" type="ORF">GCM10025870_28420</name>
</gene>
<evidence type="ECO:0000259" key="5">
    <source>
        <dbReference type="Pfam" id="PF00884"/>
    </source>
</evidence>
<dbReference type="InterPro" id="IPR017850">
    <property type="entry name" value="Alkaline_phosphatase_core_sf"/>
</dbReference>
<evidence type="ECO:0000313" key="6">
    <source>
        <dbReference type="EMBL" id="BDZ55769.1"/>
    </source>
</evidence>
<proteinExistence type="inferred from homology"/>
<comment type="similarity">
    <text evidence="1">Belongs to the sulfatase family.</text>
</comment>